<feature type="domain" description="4Fe-4S ferredoxin-type" evidence="1">
    <location>
        <begin position="19"/>
        <end position="52"/>
    </location>
</feature>
<evidence type="ECO:0000259" key="1">
    <source>
        <dbReference type="PROSITE" id="PS51379"/>
    </source>
</evidence>
<reference evidence="2 3" key="1">
    <citation type="submission" date="2016-10" db="EMBL/GenBank/DDBJ databases">
        <authorList>
            <person name="de Groot N.N."/>
        </authorList>
    </citation>
    <scope>NUCLEOTIDE SEQUENCE [LARGE SCALE GENOMIC DNA]</scope>
    <source>
        <strain evidence="2 3">DSM 5522</strain>
    </source>
</reference>
<evidence type="ECO:0000313" key="2">
    <source>
        <dbReference type="EMBL" id="SFA70090.1"/>
    </source>
</evidence>
<sequence>MIDILILFVLAIFALISIRKIMIDKKNGCAGCGGLCSSGSCPSYKVPKEVKDFHKKYKESNI</sequence>
<dbReference type="Proteomes" id="UP000198838">
    <property type="component" value="Unassembled WGS sequence"/>
</dbReference>
<keyword evidence="3" id="KW-1185">Reference proteome</keyword>
<dbReference type="AlphaFoldDB" id="A0A1I0V1Y7"/>
<dbReference type="InterPro" id="IPR017896">
    <property type="entry name" value="4Fe4S_Fe-S-bd"/>
</dbReference>
<dbReference type="RefSeq" id="WP_092869824.1">
    <property type="nucleotide sequence ID" value="NZ_FOJY01000001.1"/>
</dbReference>
<protein>
    <submittedName>
        <fullName evidence="2">Virus attachment protein p12 family protein</fullName>
    </submittedName>
</protein>
<dbReference type="PROSITE" id="PS51379">
    <property type="entry name" value="4FE4S_FER_2"/>
    <property type="match status" value="1"/>
</dbReference>
<dbReference type="Pfam" id="PF12669">
    <property type="entry name" value="FeoB_associated"/>
    <property type="match status" value="1"/>
</dbReference>
<proteinExistence type="predicted"/>
<gene>
    <name evidence="2" type="ORF">SAMN05216249_101103</name>
</gene>
<name>A0A1I0V1Y7_9FIRM</name>
<accession>A0A1I0V1Y7</accession>
<organism evidence="2 3">
    <name type="scientific">Acetitomaculum ruminis DSM 5522</name>
    <dbReference type="NCBI Taxonomy" id="1120918"/>
    <lineage>
        <taxon>Bacteria</taxon>
        <taxon>Bacillati</taxon>
        <taxon>Bacillota</taxon>
        <taxon>Clostridia</taxon>
        <taxon>Lachnospirales</taxon>
        <taxon>Lachnospiraceae</taxon>
        <taxon>Acetitomaculum</taxon>
    </lineage>
</organism>
<evidence type="ECO:0000313" key="3">
    <source>
        <dbReference type="Proteomes" id="UP000198838"/>
    </source>
</evidence>
<dbReference type="STRING" id="1120918.SAMN05216249_101103"/>
<dbReference type="EMBL" id="FOJY01000001">
    <property type="protein sequence ID" value="SFA70090.1"/>
    <property type="molecule type" value="Genomic_DNA"/>
</dbReference>